<dbReference type="GeneID" id="25564741"/>
<dbReference type="FunFam" id="3.40.20.10:FF:000007">
    <property type="entry name" value="Twinfilin-1 isoform 1"/>
    <property type="match status" value="1"/>
</dbReference>
<dbReference type="GO" id="GO:0051015">
    <property type="term" value="F:actin filament binding"/>
    <property type="evidence" value="ECO:0007669"/>
    <property type="project" value="TreeGrafter"/>
</dbReference>
<dbReference type="Proteomes" id="UP000054408">
    <property type="component" value="Unassembled WGS sequence"/>
</dbReference>
<dbReference type="OMA" id="YLFKHTH"/>
<keyword evidence="4" id="KW-0963">Cytoplasm</keyword>
<evidence type="ECO:0000256" key="4">
    <source>
        <dbReference type="ARBA" id="ARBA00022490"/>
    </source>
</evidence>
<dbReference type="OrthoDB" id="10006997at2759"/>
<dbReference type="GO" id="GO:0005938">
    <property type="term" value="C:cell cortex"/>
    <property type="evidence" value="ECO:0007669"/>
    <property type="project" value="UniProtKB-SubCell"/>
</dbReference>
<evidence type="ECO:0000256" key="10">
    <source>
        <dbReference type="ARBA" id="ARBA00069496"/>
    </source>
</evidence>
<gene>
    <name evidence="12" type="ORF">AMSG_05306</name>
</gene>
<dbReference type="PANTHER" id="PTHR13759:SF1">
    <property type="entry name" value="TWINFILIN"/>
    <property type="match status" value="1"/>
</dbReference>
<protein>
    <recommendedName>
        <fullName evidence="10">Twinfilin</fullName>
    </recommendedName>
</protein>
<evidence type="ECO:0000256" key="9">
    <source>
        <dbReference type="ARBA" id="ARBA00056419"/>
    </source>
</evidence>
<comment type="similarity">
    <text evidence="3">Belongs to the actin-binding proteins ADF family. Twinfilin subfamily.</text>
</comment>
<comment type="subunit">
    <text evidence="8">Interacts with G-actin; ADP-actin form.</text>
</comment>
<evidence type="ECO:0000313" key="13">
    <source>
        <dbReference type="Proteomes" id="UP000054408"/>
    </source>
</evidence>
<evidence type="ECO:0000259" key="11">
    <source>
        <dbReference type="PROSITE" id="PS51263"/>
    </source>
</evidence>
<dbReference type="GO" id="GO:0051016">
    <property type="term" value="P:barbed-end actin filament capping"/>
    <property type="evidence" value="ECO:0007669"/>
    <property type="project" value="TreeGrafter"/>
</dbReference>
<dbReference type="GO" id="GO:0005884">
    <property type="term" value="C:actin filament"/>
    <property type="evidence" value="ECO:0007669"/>
    <property type="project" value="TreeGrafter"/>
</dbReference>
<evidence type="ECO:0000256" key="7">
    <source>
        <dbReference type="ARBA" id="ARBA00023212"/>
    </source>
</evidence>
<feature type="domain" description="ADF-H" evidence="11">
    <location>
        <begin position="175"/>
        <end position="307"/>
    </location>
</feature>
<sequence>MSHSSGISVAASLADTFRDARTDESNVRLIKAEIHDESVECVKAMDAAGSFDDDFGMVAGELEDDVACYILFRKDEVHADFGHEWMFLSFVPDTCPVRHKMLYASTRDNVKKQLGENVFTSEMHASLKDELTAEGYAAHLEAQNGTDYDVLSMAEREKMEEARMEIHVGVGRAGVHGVDFPLTSAASDEISKLAAGSLNYVQLRLDLDAETIDLAEAASVDATELAAHVSDESPAYHVFNYKHEFEGAATAAVVFVYSCPLSSKIKERMLFSSCKEAAIAQITGAGVTIDAKEEKVTFAKPKVARRRPQRKARRGKNE</sequence>
<evidence type="ECO:0000256" key="8">
    <source>
        <dbReference type="ARBA" id="ARBA00038532"/>
    </source>
</evidence>
<keyword evidence="13" id="KW-1185">Reference proteome</keyword>
<evidence type="ECO:0000256" key="6">
    <source>
        <dbReference type="ARBA" id="ARBA00023203"/>
    </source>
</evidence>
<evidence type="ECO:0000256" key="2">
    <source>
        <dbReference type="ARBA" id="ARBA00004544"/>
    </source>
</evidence>
<dbReference type="PANTHER" id="PTHR13759">
    <property type="entry name" value="TWINFILIN"/>
    <property type="match status" value="1"/>
</dbReference>
<dbReference type="InterPro" id="IPR028458">
    <property type="entry name" value="Twinfilin"/>
</dbReference>
<keyword evidence="5" id="KW-0677">Repeat</keyword>
<dbReference type="EMBL" id="GL349454">
    <property type="protein sequence ID" value="KNC49308.1"/>
    <property type="molecule type" value="Genomic_DNA"/>
</dbReference>
<dbReference type="CDD" id="cd11284">
    <property type="entry name" value="ADF_Twf-C_like"/>
    <property type="match status" value="1"/>
</dbReference>
<accession>A0A0L0DDA1</accession>
<dbReference type="PROSITE" id="PS51263">
    <property type="entry name" value="ADF_H"/>
    <property type="match status" value="2"/>
</dbReference>
<dbReference type="Gene3D" id="3.40.20.10">
    <property type="entry name" value="Severin"/>
    <property type="match status" value="2"/>
</dbReference>
<comment type="function">
    <text evidence="9">Actin-binding protein involved in motile and morphological processes. Inhibits actin polymerization, likely by sequestering G-actin.</text>
</comment>
<dbReference type="InterPro" id="IPR002108">
    <property type="entry name" value="ADF-H"/>
</dbReference>
<evidence type="ECO:0000313" key="12">
    <source>
        <dbReference type="EMBL" id="KNC49308.1"/>
    </source>
</evidence>
<name>A0A0L0DDA1_THETB</name>
<dbReference type="GO" id="GO:0003785">
    <property type="term" value="F:actin monomer binding"/>
    <property type="evidence" value="ECO:0007669"/>
    <property type="project" value="TreeGrafter"/>
</dbReference>
<keyword evidence="7" id="KW-0206">Cytoskeleton</keyword>
<dbReference type="SMART" id="SM00102">
    <property type="entry name" value="ADF"/>
    <property type="match status" value="2"/>
</dbReference>
<organism evidence="12 13">
    <name type="scientific">Thecamonas trahens ATCC 50062</name>
    <dbReference type="NCBI Taxonomy" id="461836"/>
    <lineage>
        <taxon>Eukaryota</taxon>
        <taxon>Apusozoa</taxon>
        <taxon>Apusomonadida</taxon>
        <taxon>Apusomonadidae</taxon>
        <taxon>Thecamonas</taxon>
    </lineage>
</organism>
<evidence type="ECO:0000256" key="5">
    <source>
        <dbReference type="ARBA" id="ARBA00022737"/>
    </source>
</evidence>
<feature type="domain" description="ADF-H" evidence="11">
    <location>
        <begin position="4"/>
        <end position="141"/>
    </location>
</feature>
<dbReference type="Pfam" id="PF00241">
    <property type="entry name" value="Cofilin_ADF"/>
    <property type="match status" value="2"/>
</dbReference>
<evidence type="ECO:0000256" key="1">
    <source>
        <dbReference type="ARBA" id="ARBA00004245"/>
    </source>
</evidence>
<keyword evidence="6" id="KW-0009">Actin-binding</keyword>
<evidence type="ECO:0000256" key="3">
    <source>
        <dbReference type="ARBA" id="ARBA00009557"/>
    </source>
</evidence>
<proteinExistence type="inferred from homology"/>
<dbReference type="InterPro" id="IPR029006">
    <property type="entry name" value="ADF-H/Gelsolin-like_dom_sf"/>
</dbReference>
<dbReference type="SUPFAM" id="SSF55753">
    <property type="entry name" value="Actin depolymerizing proteins"/>
    <property type="match status" value="2"/>
</dbReference>
<dbReference type="CDD" id="cd11285">
    <property type="entry name" value="ADF_Twf-N_like"/>
    <property type="match status" value="1"/>
</dbReference>
<dbReference type="AlphaFoldDB" id="A0A0L0DDA1"/>
<dbReference type="GO" id="GO:0030042">
    <property type="term" value="P:actin filament depolymerization"/>
    <property type="evidence" value="ECO:0007669"/>
    <property type="project" value="TreeGrafter"/>
</dbReference>
<dbReference type="STRING" id="461836.A0A0L0DDA1"/>
<reference evidence="12 13" key="1">
    <citation type="submission" date="2010-05" db="EMBL/GenBank/DDBJ databases">
        <title>The Genome Sequence of Thecamonas trahens ATCC 50062.</title>
        <authorList>
            <consortium name="The Broad Institute Genome Sequencing Platform"/>
            <person name="Russ C."/>
            <person name="Cuomo C."/>
            <person name="Shea T."/>
            <person name="Young S.K."/>
            <person name="Zeng Q."/>
            <person name="Koehrsen M."/>
            <person name="Haas B."/>
            <person name="Borodovsky M."/>
            <person name="Guigo R."/>
            <person name="Alvarado L."/>
            <person name="Berlin A."/>
            <person name="Bochicchio J."/>
            <person name="Borenstein D."/>
            <person name="Chapman S."/>
            <person name="Chen Z."/>
            <person name="Freedman E."/>
            <person name="Gellesch M."/>
            <person name="Goldberg J."/>
            <person name="Griggs A."/>
            <person name="Gujja S."/>
            <person name="Heilman E."/>
            <person name="Heiman D."/>
            <person name="Hepburn T."/>
            <person name="Howarth C."/>
            <person name="Jen D."/>
            <person name="Larson L."/>
            <person name="Mehta T."/>
            <person name="Park D."/>
            <person name="Pearson M."/>
            <person name="Roberts A."/>
            <person name="Saif S."/>
            <person name="Shenoy N."/>
            <person name="Sisk P."/>
            <person name="Stolte C."/>
            <person name="Sykes S."/>
            <person name="Thomson T."/>
            <person name="Walk T."/>
            <person name="White J."/>
            <person name="Yandava C."/>
            <person name="Burger G."/>
            <person name="Gray M.W."/>
            <person name="Holland P.W.H."/>
            <person name="King N."/>
            <person name="Lang F.B.F."/>
            <person name="Roger A.J."/>
            <person name="Ruiz-Trillo I."/>
            <person name="Lander E."/>
            <person name="Nusbaum C."/>
        </authorList>
    </citation>
    <scope>NUCLEOTIDE SEQUENCE [LARGE SCALE GENOMIC DNA]</scope>
    <source>
        <strain evidence="12 13">ATCC 50062</strain>
    </source>
</reference>
<dbReference type="FunFam" id="3.40.20.10:FF:000042">
    <property type="entry name" value="Actin depolymerizing protein"/>
    <property type="match status" value="1"/>
</dbReference>
<dbReference type="RefSeq" id="XP_013758018.1">
    <property type="nucleotide sequence ID" value="XM_013902564.1"/>
</dbReference>
<comment type="subcellular location">
    <subcellularLocation>
        <location evidence="2">Cytoplasm</location>
        <location evidence="2">Cell cortex</location>
    </subcellularLocation>
    <subcellularLocation>
        <location evidence="1">Cytoplasm</location>
        <location evidence="1">Cytoskeleton</location>
    </subcellularLocation>
</comment>
<dbReference type="eggNOG" id="KOG1747">
    <property type="taxonomic scope" value="Eukaryota"/>
</dbReference>